<organism evidence="5">
    <name type="scientific">hydrothermal vent metagenome</name>
    <dbReference type="NCBI Taxonomy" id="652676"/>
    <lineage>
        <taxon>unclassified sequences</taxon>
        <taxon>metagenomes</taxon>
        <taxon>ecological metagenomes</taxon>
    </lineage>
</organism>
<dbReference type="Gene3D" id="3.30.870.10">
    <property type="entry name" value="Endonuclease Chain A"/>
    <property type="match status" value="1"/>
</dbReference>
<evidence type="ECO:0000259" key="4">
    <source>
        <dbReference type="PROSITE" id="PS50035"/>
    </source>
</evidence>
<protein>
    <submittedName>
        <fullName evidence="5">Membrane bound endonuclease (Nuc)</fullName>
    </submittedName>
</protein>
<dbReference type="AlphaFoldDB" id="A0A3B1E0Y0"/>
<dbReference type="GO" id="GO:0016042">
    <property type="term" value="P:lipid catabolic process"/>
    <property type="evidence" value="ECO:0007669"/>
    <property type="project" value="UniProtKB-KW"/>
</dbReference>
<gene>
    <name evidence="5" type="ORF">MNB_ARC-1_1069</name>
</gene>
<evidence type="ECO:0000313" key="5">
    <source>
        <dbReference type="EMBL" id="VAY86846.1"/>
    </source>
</evidence>
<dbReference type="InterPro" id="IPR001736">
    <property type="entry name" value="PLipase_D/transphosphatidylase"/>
</dbReference>
<dbReference type="PROSITE" id="PS50035">
    <property type="entry name" value="PLD"/>
    <property type="match status" value="1"/>
</dbReference>
<evidence type="ECO:0000256" key="2">
    <source>
        <dbReference type="ARBA" id="ARBA00022963"/>
    </source>
</evidence>
<evidence type="ECO:0000256" key="3">
    <source>
        <dbReference type="ARBA" id="ARBA00023098"/>
    </source>
</evidence>
<dbReference type="EMBL" id="UOYO01000017">
    <property type="protein sequence ID" value="VAY86846.1"/>
    <property type="molecule type" value="Genomic_DNA"/>
</dbReference>
<name>A0A3B1E0Y0_9ZZZZ</name>
<dbReference type="InterPro" id="IPR025202">
    <property type="entry name" value="PLD-like_dom"/>
</dbReference>
<dbReference type="SUPFAM" id="SSF56024">
    <property type="entry name" value="Phospholipase D/nuclease"/>
    <property type="match status" value="1"/>
</dbReference>
<dbReference type="InterPro" id="IPR051406">
    <property type="entry name" value="PLD_domain"/>
</dbReference>
<dbReference type="Pfam" id="PF13091">
    <property type="entry name" value="PLDc_2"/>
    <property type="match status" value="1"/>
</dbReference>
<keyword evidence="5" id="KW-0540">Nuclease</keyword>
<feature type="domain" description="PLD phosphodiesterase" evidence="4">
    <location>
        <begin position="94"/>
        <end position="121"/>
    </location>
</feature>
<dbReference type="PANTHER" id="PTHR43856">
    <property type="entry name" value="CARDIOLIPIN HYDROLASE"/>
    <property type="match status" value="1"/>
</dbReference>
<reference evidence="5" key="1">
    <citation type="submission" date="2018-10" db="EMBL/GenBank/DDBJ databases">
        <authorList>
            <person name="Aoki K."/>
        </authorList>
    </citation>
    <scope>NUCLEOTIDE SEQUENCE</scope>
</reference>
<sequence length="196" mass="23080">MSLIFKILLLTSFTVSSFALDKIFFLPKESNDAKEHILTLIKNAHDKIDIAMYNLSYKKFHKALKKASKKGIDITIIYQKSKLKLYKKFNLIKTKRKQHIKLAIIDEKIIIFGSANWKKKSFSQNYEIIQITDNKTIVSKFVKIIDELKKGKLNVRDYNFRVLYIFFSKFLHFFYASKLCKKSKNIRPGDINTIKI</sequence>
<keyword evidence="2" id="KW-0442">Lipid degradation</keyword>
<evidence type="ECO:0000256" key="1">
    <source>
        <dbReference type="ARBA" id="ARBA00022801"/>
    </source>
</evidence>
<keyword evidence="3" id="KW-0443">Lipid metabolism</keyword>
<keyword evidence="1" id="KW-0378">Hydrolase</keyword>
<accession>A0A3B1E0Y0</accession>
<dbReference type="PANTHER" id="PTHR43856:SF1">
    <property type="entry name" value="MITOCHONDRIAL CARDIOLIPIN HYDROLASE"/>
    <property type="match status" value="1"/>
</dbReference>
<dbReference type="GO" id="GO:0016891">
    <property type="term" value="F:RNA endonuclease activity producing 5'-phosphomonoesters, hydrolytic mechanism"/>
    <property type="evidence" value="ECO:0007669"/>
    <property type="project" value="TreeGrafter"/>
</dbReference>
<proteinExistence type="predicted"/>
<keyword evidence="5" id="KW-0255">Endonuclease</keyword>